<evidence type="ECO:0000256" key="12">
    <source>
        <dbReference type="ARBA" id="ARBA00034808"/>
    </source>
</evidence>
<dbReference type="EMBL" id="CP036434">
    <property type="protein sequence ID" value="QDV08738.1"/>
    <property type="molecule type" value="Genomic_DNA"/>
</dbReference>
<evidence type="ECO:0000256" key="8">
    <source>
        <dbReference type="ARBA" id="ARBA00023125"/>
    </source>
</evidence>
<evidence type="ECO:0000256" key="11">
    <source>
        <dbReference type="ARBA" id="ARBA00034617"/>
    </source>
</evidence>
<keyword evidence="4 15" id="KW-0378">Hydrolase</keyword>
<dbReference type="InterPro" id="IPR038726">
    <property type="entry name" value="PDDEXK_AddAB-type"/>
</dbReference>
<dbReference type="InterPro" id="IPR011604">
    <property type="entry name" value="PDDEXK-like_dom_sf"/>
</dbReference>
<dbReference type="Pfam" id="PF13361">
    <property type="entry name" value="UvrD_C"/>
    <property type="match status" value="1"/>
</dbReference>
<proteinExistence type="predicted"/>
<dbReference type="OrthoDB" id="9810135at2"/>
<dbReference type="GO" id="GO:0043138">
    <property type="term" value="F:3'-5' DNA helicase activity"/>
    <property type="evidence" value="ECO:0007669"/>
    <property type="project" value="UniProtKB-EC"/>
</dbReference>
<gene>
    <name evidence="18" type="primary">addA</name>
    <name evidence="18" type="ORF">Poly30_42920</name>
</gene>
<dbReference type="RefSeq" id="WP_145201928.1">
    <property type="nucleotide sequence ID" value="NZ_CP036434.1"/>
</dbReference>
<evidence type="ECO:0000256" key="4">
    <source>
        <dbReference type="ARBA" id="ARBA00022801"/>
    </source>
</evidence>
<dbReference type="SUPFAM" id="SSF52540">
    <property type="entry name" value="P-loop containing nucleoside triphosphate hydrolases"/>
    <property type="match status" value="1"/>
</dbReference>
<feature type="binding site" evidence="15">
    <location>
        <begin position="26"/>
        <end position="33"/>
    </location>
    <ligand>
        <name>ATP</name>
        <dbReference type="ChEBI" id="CHEBI:30616"/>
    </ligand>
</feature>
<protein>
    <recommendedName>
        <fullName evidence="12">DNA 3'-5' helicase</fullName>
        <ecNumber evidence="12">5.6.2.4</ecNumber>
    </recommendedName>
    <alternativeName>
        <fullName evidence="13">DNA 3'-5' helicase II</fullName>
    </alternativeName>
</protein>
<evidence type="ECO:0000256" key="7">
    <source>
        <dbReference type="ARBA" id="ARBA00022840"/>
    </source>
</evidence>
<feature type="domain" description="UvrD-like helicase ATP-binding" evidence="16">
    <location>
        <begin position="5"/>
        <end position="463"/>
    </location>
</feature>
<dbReference type="GO" id="GO:0005524">
    <property type="term" value="F:ATP binding"/>
    <property type="evidence" value="ECO:0007669"/>
    <property type="project" value="UniProtKB-UniRule"/>
</dbReference>
<evidence type="ECO:0000256" key="1">
    <source>
        <dbReference type="ARBA" id="ARBA00022722"/>
    </source>
</evidence>
<dbReference type="EC" id="5.6.2.4" evidence="12"/>
<dbReference type="Proteomes" id="UP000320390">
    <property type="component" value="Chromosome"/>
</dbReference>
<dbReference type="Gene3D" id="3.90.320.10">
    <property type="match status" value="1"/>
</dbReference>
<dbReference type="GO" id="GO:0000725">
    <property type="term" value="P:recombinational repair"/>
    <property type="evidence" value="ECO:0007669"/>
    <property type="project" value="TreeGrafter"/>
</dbReference>
<dbReference type="PANTHER" id="PTHR11070">
    <property type="entry name" value="UVRD / RECB / PCRA DNA HELICASE FAMILY MEMBER"/>
    <property type="match status" value="1"/>
</dbReference>
<evidence type="ECO:0000256" key="9">
    <source>
        <dbReference type="ARBA" id="ARBA00023204"/>
    </source>
</evidence>
<dbReference type="GO" id="GO:0005829">
    <property type="term" value="C:cytosol"/>
    <property type="evidence" value="ECO:0007669"/>
    <property type="project" value="TreeGrafter"/>
</dbReference>
<evidence type="ECO:0000259" key="17">
    <source>
        <dbReference type="PROSITE" id="PS51217"/>
    </source>
</evidence>
<keyword evidence="3" id="KW-0227">DNA damage</keyword>
<evidence type="ECO:0000256" key="3">
    <source>
        <dbReference type="ARBA" id="ARBA00022763"/>
    </source>
</evidence>
<evidence type="ECO:0000256" key="14">
    <source>
        <dbReference type="ARBA" id="ARBA00048988"/>
    </source>
</evidence>
<keyword evidence="1" id="KW-0540">Nuclease</keyword>
<keyword evidence="6" id="KW-0269">Exonuclease</keyword>
<dbReference type="Gene3D" id="3.40.50.300">
    <property type="entry name" value="P-loop containing nucleotide triphosphate hydrolases"/>
    <property type="match status" value="3"/>
</dbReference>
<evidence type="ECO:0000256" key="6">
    <source>
        <dbReference type="ARBA" id="ARBA00022839"/>
    </source>
</evidence>
<dbReference type="PROSITE" id="PS51217">
    <property type="entry name" value="UVRD_HELICASE_CTER"/>
    <property type="match status" value="1"/>
</dbReference>
<dbReference type="PANTHER" id="PTHR11070:SF2">
    <property type="entry name" value="ATP-DEPENDENT DNA HELICASE SRS2"/>
    <property type="match status" value="1"/>
</dbReference>
<evidence type="ECO:0000256" key="5">
    <source>
        <dbReference type="ARBA" id="ARBA00022806"/>
    </source>
</evidence>
<evidence type="ECO:0000256" key="2">
    <source>
        <dbReference type="ARBA" id="ARBA00022741"/>
    </source>
</evidence>
<dbReference type="InterPro" id="IPR014017">
    <property type="entry name" value="DNA_helicase_UvrD-like_C"/>
</dbReference>
<keyword evidence="2 15" id="KW-0547">Nucleotide-binding</keyword>
<evidence type="ECO:0000313" key="18">
    <source>
        <dbReference type="EMBL" id="QDV08738.1"/>
    </source>
</evidence>
<evidence type="ECO:0000256" key="13">
    <source>
        <dbReference type="ARBA" id="ARBA00034923"/>
    </source>
</evidence>
<name>A0A518EXC5_9BACT</name>
<evidence type="ECO:0000256" key="15">
    <source>
        <dbReference type="PROSITE-ProRule" id="PRU00560"/>
    </source>
</evidence>
<dbReference type="InterPro" id="IPR014016">
    <property type="entry name" value="UvrD-like_ATP-bd"/>
</dbReference>
<keyword evidence="7 15" id="KW-0067">ATP-binding</keyword>
<comment type="catalytic activity">
    <reaction evidence="11">
        <text>Couples ATP hydrolysis with the unwinding of duplex DNA by translocating in the 3'-5' direction.</text>
        <dbReference type="EC" id="5.6.2.4"/>
    </reaction>
</comment>
<dbReference type="PROSITE" id="PS51198">
    <property type="entry name" value="UVRD_HELICASE_ATP_BIND"/>
    <property type="match status" value="1"/>
</dbReference>
<accession>A0A518EXC5</accession>
<dbReference type="Pfam" id="PF00580">
    <property type="entry name" value="UvrD-helicase"/>
    <property type="match status" value="1"/>
</dbReference>
<sequence length="1107" mass="122331">MSGQGQLFVDDLFSSDAVNPHRLLLASAGTGKTFQLANHFAGLLVCGVEPDRVLATTFTRKAAGEILDRVLGRVREAARDDETGVEARGFLLKTIERMNPEAAAAGLSAAHCTQVLAALVRRIDRFQIRTLDAFFVRLARLFAMELAIAAEWRITDVVEERALVAEAVARVLDGLEFPVRLELLRGMTRGAEQLGAERALVETVESAEEIARDAVPGAWRKILPLEGPSAAELQDAIRTTNEAPVPLTKSKTPMKRWESTLAELRDLLEAADSAELPKALLGNSLVQRALADEPYDRREIDPELKDALVLLGRQVIVQRVQQLIDRNLASEAFLTHFTDADRNLRAELGAYRFQDFPRALLEGPARQASETWTTELGYRLDARLDHLLLDEFQDTAPSQWQLLLPLAQEVLGDGTGERSFFCVGDVKQSIYGWRGGEPRLLQRMAQRHPVLEPETLTQSYRSSSIVMDTTNRIFESIAEAACLQGPDRRSAYQATLAWAADFSEHTTAKTELAGEARLWQARPAIKDVEKTLDPCIRLAVERVAALREAHPDASIAVLVRARAQIARLRFLLGELGIEASDEGGNPLTDAMGVTWILALLQLGDHPGDGVAALQVARSPFAARYGVLPEGIGTAEGREAAQLASNRVRNELMRRGYGAFVDEHAALLGDTSSAWDVRRLEQLVELALAFDERPGLRPVDFVDKIRETRVPDPTASTVKVMTIHASKGLEFDIVVLPELGKGIRLAPSGFIGGRRNEVDPPTVATACPTKEVAHHHEQLGELYRSEEQRSMTDALSGLYVAITRAVHCVELIVPVPSKSAKTPSLQHASLVAEPLMKLGTGARDGDPEAESEEGQASLLWEHPDSDPSWSAGSGDEPVTPRVFVEERPLELKAGHGHHDGELKVASRQHHVFSSREDFPVAAEALDLFAPVNDEGRRLGVLVHALFEDYHWSNDDPRSDEELHQICTRRLPRMHAGDAEVDEALARFHSARKSKALAHLFVEPETEYRLATERMFDVEISDLDRDPMRWRGTIDRLLLRMEGDTVVGAQIVDFKTEPARDSAEILRRHRAQLEDYRRAVGELFELEEASIECLIVWLPGAGQETIVAA</sequence>
<keyword evidence="9" id="KW-0234">DNA repair</keyword>
<dbReference type="Pfam" id="PF12705">
    <property type="entry name" value="PDDEXK_1"/>
    <property type="match status" value="1"/>
</dbReference>
<keyword evidence="10" id="KW-0413">Isomerase</keyword>
<feature type="domain" description="UvrD-like helicase C-terminal" evidence="17">
    <location>
        <begin position="493"/>
        <end position="727"/>
    </location>
</feature>
<dbReference type="InterPro" id="IPR027417">
    <property type="entry name" value="P-loop_NTPase"/>
</dbReference>
<dbReference type="InterPro" id="IPR000212">
    <property type="entry name" value="DNA_helicase_UvrD/REP"/>
</dbReference>
<keyword evidence="8" id="KW-0238">DNA-binding</keyword>
<evidence type="ECO:0000313" key="19">
    <source>
        <dbReference type="Proteomes" id="UP000320390"/>
    </source>
</evidence>
<keyword evidence="5 15" id="KW-0347">Helicase</keyword>
<dbReference type="GO" id="GO:0003677">
    <property type="term" value="F:DNA binding"/>
    <property type="evidence" value="ECO:0007669"/>
    <property type="project" value="UniProtKB-KW"/>
</dbReference>
<organism evidence="18 19">
    <name type="scientific">Saltatorellus ferox</name>
    <dbReference type="NCBI Taxonomy" id="2528018"/>
    <lineage>
        <taxon>Bacteria</taxon>
        <taxon>Pseudomonadati</taxon>
        <taxon>Planctomycetota</taxon>
        <taxon>Planctomycetia</taxon>
        <taxon>Planctomycetia incertae sedis</taxon>
        <taxon>Saltatorellus</taxon>
    </lineage>
</organism>
<evidence type="ECO:0000256" key="10">
    <source>
        <dbReference type="ARBA" id="ARBA00023235"/>
    </source>
</evidence>
<reference evidence="18 19" key="1">
    <citation type="submission" date="2019-02" db="EMBL/GenBank/DDBJ databases">
        <title>Deep-cultivation of Planctomycetes and their phenomic and genomic characterization uncovers novel biology.</title>
        <authorList>
            <person name="Wiegand S."/>
            <person name="Jogler M."/>
            <person name="Boedeker C."/>
            <person name="Pinto D."/>
            <person name="Vollmers J."/>
            <person name="Rivas-Marin E."/>
            <person name="Kohn T."/>
            <person name="Peeters S.H."/>
            <person name="Heuer A."/>
            <person name="Rast P."/>
            <person name="Oberbeckmann S."/>
            <person name="Bunk B."/>
            <person name="Jeske O."/>
            <person name="Meyerdierks A."/>
            <person name="Storesund J.E."/>
            <person name="Kallscheuer N."/>
            <person name="Luecker S."/>
            <person name="Lage O.M."/>
            <person name="Pohl T."/>
            <person name="Merkel B.J."/>
            <person name="Hornburger P."/>
            <person name="Mueller R.-W."/>
            <person name="Bruemmer F."/>
            <person name="Labrenz M."/>
            <person name="Spormann A.M."/>
            <person name="Op den Camp H."/>
            <person name="Overmann J."/>
            <person name="Amann R."/>
            <person name="Jetten M.S.M."/>
            <person name="Mascher T."/>
            <person name="Medema M.H."/>
            <person name="Devos D.P."/>
            <person name="Kaster A.-K."/>
            <person name="Ovreas L."/>
            <person name="Rohde M."/>
            <person name="Galperin M.Y."/>
            <person name="Jogler C."/>
        </authorList>
    </citation>
    <scope>NUCLEOTIDE SEQUENCE [LARGE SCALE GENOMIC DNA]</scope>
    <source>
        <strain evidence="18 19">Poly30</strain>
    </source>
</reference>
<dbReference type="AlphaFoldDB" id="A0A518EXC5"/>
<comment type="catalytic activity">
    <reaction evidence="14">
        <text>ATP + H2O = ADP + phosphate + H(+)</text>
        <dbReference type="Rhea" id="RHEA:13065"/>
        <dbReference type="ChEBI" id="CHEBI:15377"/>
        <dbReference type="ChEBI" id="CHEBI:15378"/>
        <dbReference type="ChEBI" id="CHEBI:30616"/>
        <dbReference type="ChEBI" id="CHEBI:43474"/>
        <dbReference type="ChEBI" id="CHEBI:456216"/>
        <dbReference type="EC" id="5.6.2.4"/>
    </reaction>
</comment>
<keyword evidence="19" id="KW-1185">Reference proteome</keyword>
<evidence type="ECO:0000259" key="16">
    <source>
        <dbReference type="PROSITE" id="PS51198"/>
    </source>
</evidence>
<dbReference type="GO" id="GO:0033202">
    <property type="term" value="C:DNA helicase complex"/>
    <property type="evidence" value="ECO:0007669"/>
    <property type="project" value="TreeGrafter"/>
</dbReference>
<dbReference type="GO" id="GO:0016887">
    <property type="term" value="F:ATP hydrolysis activity"/>
    <property type="evidence" value="ECO:0007669"/>
    <property type="project" value="RHEA"/>
</dbReference>
<dbReference type="GO" id="GO:0004527">
    <property type="term" value="F:exonuclease activity"/>
    <property type="evidence" value="ECO:0007669"/>
    <property type="project" value="UniProtKB-KW"/>
</dbReference>